<feature type="region of interest" description="Disordered" evidence="1">
    <location>
        <begin position="174"/>
        <end position="287"/>
    </location>
</feature>
<evidence type="ECO:0000313" key="2">
    <source>
        <dbReference type="EMBL" id="KAL2052875.1"/>
    </source>
</evidence>
<gene>
    <name evidence="2" type="ORF">ABVK25_006815</name>
</gene>
<feature type="compositionally biased region" description="Polar residues" evidence="1">
    <location>
        <begin position="232"/>
        <end position="244"/>
    </location>
</feature>
<feature type="region of interest" description="Disordered" evidence="1">
    <location>
        <begin position="743"/>
        <end position="772"/>
    </location>
</feature>
<feature type="region of interest" description="Disordered" evidence="1">
    <location>
        <begin position="884"/>
        <end position="932"/>
    </location>
</feature>
<feature type="compositionally biased region" description="Pro residues" evidence="1">
    <location>
        <begin position="461"/>
        <end position="473"/>
    </location>
</feature>
<dbReference type="Proteomes" id="UP001590951">
    <property type="component" value="Unassembled WGS sequence"/>
</dbReference>
<evidence type="ECO:0000256" key="1">
    <source>
        <dbReference type="SAM" id="MobiDB-lite"/>
    </source>
</evidence>
<feature type="region of interest" description="Disordered" evidence="1">
    <location>
        <begin position="681"/>
        <end position="727"/>
    </location>
</feature>
<accession>A0ABR4B5J7</accession>
<comment type="caution">
    <text evidence="2">The sequence shown here is derived from an EMBL/GenBank/DDBJ whole genome shotgun (WGS) entry which is preliminary data.</text>
</comment>
<feature type="compositionally biased region" description="Acidic residues" evidence="1">
    <location>
        <begin position="977"/>
        <end position="988"/>
    </location>
</feature>
<organism evidence="2 3">
    <name type="scientific">Lepraria finkii</name>
    <dbReference type="NCBI Taxonomy" id="1340010"/>
    <lineage>
        <taxon>Eukaryota</taxon>
        <taxon>Fungi</taxon>
        <taxon>Dikarya</taxon>
        <taxon>Ascomycota</taxon>
        <taxon>Pezizomycotina</taxon>
        <taxon>Lecanoromycetes</taxon>
        <taxon>OSLEUM clade</taxon>
        <taxon>Lecanoromycetidae</taxon>
        <taxon>Lecanorales</taxon>
        <taxon>Lecanorineae</taxon>
        <taxon>Stereocaulaceae</taxon>
        <taxon>Lepraria</taxon>
    </lineage>
</organism>
<feature type="compositionally biased region" description="Polar residues" evidence="1">
    <location>
        <begin position="903"/>
        <end position="923"/>
    </location>
</feature>
<feature type="compositionally biased region" description="Polar residues" evidence="1">
    <location>
        <begin position="488"/>
        <end position="504"/>
    </location>
</feature>
<evidence type="ECO:0000313" key="3">
    <source>
        <dbReference type="Proteomes" id="UP001590951"/>
    </source>
</evidence>
<feature type="region of interest" description="Disordered" evidence="1">
    <location>
        <begin position="339"/>
        <end position="542"/>
    </location>
</feature>
<reference evidence="2 3" key="1">
    <citation type="submission" date="2024-09" db="EMBL/GenBank/DDBJ databases">
        <title>Rethinking Asexuality: The Enigmatic Case of Functional Sexual Genes in Lepraria (Stereocaulaceae).</title>
        <authorList>
            <person name="Doellman M."/>
            <person name="Sun Y."/>
            <person name="Barcenas-Pena A."/>
            <person name="Lumbsch H.T."/>
            <person name="Grewe F."/>
        </authorList>
    </citation>
    <scope>NUCLEOTIDE SEQUENCE [LARGE SCALE GENOMIC DNA]</scope>
    <source>
        <strain evidence="2 3">Grewe 0041</strain>
    </source>
</reference>
<feature type="compositionally biased region" description="Polar residues" evidence="1">
    <location>
        <begin position="105"/>
        <end position="123"/>
    </location>
</feature>
<feature type="compositionally biased region" description="Low complexity" evidence="1">
    <location>
        <begin position="417"/>
        <end position="429"/>
    </location>
</feature>
<feature type="region of interest" description="Disordered" evidence="1">
    <location>
        <begin position="946"/>
        <end position="988"/>
    </location>
</feature>
<name>A0ABR4B5J7_9LECA</name>
<feature type="compositionally biased region" description="Low complexity" evidence="1">
    <location>
        <begin position="512"/>
        <end position="521"/>
    </location>
</feature>
<dbReference type="EMBL" id="JBHFEH010000024">
    <property type="protein sequence ID" value="KAL2052875.1"/>
    <property type="molecule type" value="Genomic_DNA"/>
</dbReference>
<feature type="compositionally biased region" description="Basic and acidic residues" evidence="1">
    <location>
        <begin position="358"/>
        <end position="373"/>
    </location>
</feature>
<keyword evidence="3" id="KW-1185">Reference proteome</keyword>
<feature type="compositionally biased region" description="Polar residues" evidence="1">
    <location>
        <begin position="181"/>
        <end position="193"/>
    </location>
</feature>
<feature type="region of interest" description="Disordered" evidence="1">
    <location>
        <begin position="98"/>
        <end position="123"/>
    </location>
</feature>
<sequence>MSITETLLSSSVHKYGAYPLQHTRYIPKSTSYFVNHLSTYDATFEVNGTIGLVELSGFGLARRSDHYAGHYLTIVSNSNKQPIKKPSMTPDSLLAQLSEPKHPNQRTGDMSASKASSLQGSLKQQKGNIVEDAIMLDDDSDEDTGDSNELEVVDYFKDYVDLVDYGREIKIEGQGHASKSKPLSHQSLKSSALAQGREKYDQSLSKCTHHPKKQSDPGGQVHKVPVAHMYSSKRSQATKDASTITERKKTKKNSHYPKPYLLTAPAAQKNTHSSFARPRQRSRSESLAKVKVIAASARKNHSILAKRRAKKALAEQAAQCLRNEEKNDRNVEMVLQALAPKKRSKEHVRAGSNARLGQLREKVAPSTTPHREQQGPAPKHPKPGSPALATPPKAPPTLQHDPTPHVTVPAESKRGFAALLTSSEALSSSKNTQDRSVSRAPFGRMVLDHTSSTKAQTMPAKGPPTPQNGPSPPATAQAEPKRGFAALPTSSEAPSSSKDTQFQKSIGLGPVSSTETSSTSTKEPQTAQQEPEPRVTGQTEPKHGFAALPASSEASPSKGTQCKSILCGRYGVTLREPNTPAKTHTTPKRFNITKATTKDLPPPLPVFDPKRKRPLAHIPMGELYRPDQIVSKQGYHDHKRQRRQEKRDEALYADEHAEMQNDADAALATMADVYVVPANKPDALDGKQGPDAASGAAAGGKSSGSAQWEPFVDDASNDEGINKSNDGNTLLLIDPDVQDQAYGSGHKLTIGHSDDISNRPLPGSPKSTLAGKHIPKYHTKGLAKQRESSKAARELERTEVCGAFCPSKVPDGEVPTQLITQFCLKRQCRMVCIICEGRLDTKRTLRNHFPKCVAVNGNPDSRSWFDHSSVPKNVKEYIPRAGPAAIWPKKPTTERQEPISPQLCESNSDASSAHENPLSSKARQTTATAPQPTIQEDAEFQFDFERSSQGLQTPAVRPTTGRKSISDATLAKRGAEEDGGADDKEDEMSEIELETPNIAYRYYVKRYELPIDQEEQPMGNTFGPFYTMAEANVVAEQEIHRLDTDPWGSYARNWRHICDQDEIGMRSYTVEVLGMHIETVVYRELIPPTSLRALPSKAFTAPLRVFAVRTLFWDSIQAETTDYGCYTILNMANKRAGELWLDDAKGHLPEQSIKKMRWECNCARIWRKWSKKRCVSIGI</sequence>
<proteinExistence type="predicted"/>
<protein>
    <submittedName>
        <fullName evidence="2">Uncharacterized protein</fullName>
    </submittedName>
</protein>